<evidence type="ECO:0000313" key="1">
    <source>
        <dbReference type="Proteomes" id="UP000887580"/>
    </source>
</evidence>
<organism evidence="1 2">
    <name type="scientific">Panagrolaimus sp. PS1159</name>
    <dbReference type="NCBI Taxonomy" id="55785"/>
    <lineage>
        <taxon>Eukaryota</taxon>
        <taxon>Metazoa</taxon>
        <taxon>Ecdysozoa</taxon>
        <taxon>Nematoda</taxon>
        <taxon>Chromadorea</taxon>
        <taxon>Rhabditida</taxon>
        <taxon>Tylenchina</taxon>
        <taxon>Panagrolaimomorpha</taxon>
        <taxon>Panagrolaimoidea</taxon>
        <taxon>Panagrolaimidae</taxon>
        <taxon>Panagrolaimus</taxon>
    </lineage>
</organism>
<reference evidence="2" key="1">
    <citation type="submission" date="2022-11" db="UniProtKB">
        <authorList>
            <consortium name="WormBaseParasite"/>
        </authorList>
    </citation>
    <scope>IDENTIFICATION</scope>
</reference>
<sequence>MFRHMGRCVSAPALVRCTKTAASNNKNIIVSRNFWHRRPPTYLPSPFVHEFDKAMSQMQHEFDRVINSSFWRPFVDNQHPSVVETYRLRNPIVEDNGVKKFKLEFDVRRFKPEDVKISTDSQKNTLTVEAKYSDENSKFEYQRTISVPDGVKPADITCTYKSDGVLLLEAPYIEPEKPEAVKDTVINIEHK</sequence>
<dbReference type="Proteomes" id="UP000887580">
    <property type="component" value="Unplaced"/>
</dbReference>
<proteinExistence type="predicted"/>
<accession>A0AC35EUW1</accession>
<dbReference type="WBParaSite" id="PS1159_v2.g10981.t1">
    <property type="protein sequence ID" value="PS1159_v2.g10981.t1"/>
    <property type="gene ID" value="PS1159_v2.g10981"/>
</dbReference>
<protein>
    <submittedName>
        <fullName evidence="2">SHSP domain-containing protein</fullName>
    </submittedName>
</protein>
<name>A0AC35EUW1_9BILA</name>
<evidence type="ECO:0000313" key="2">
    <source>
        <dbReference type="WBParaSite" id="PS1159_v2.g10981.t1"/>
    </source>
</evidence>